<reference evidence="2" key="2">
    <citation type="submission" date="2022-06" db="UniProtKB">
        <authorList>
            <consortium name="EnsemblMetazoa"/>
        </authorList>
    </citation>
    <scope>IDENTIFICATION</scope>
</reference>
<dbReference type="EnsemblMetazoa" id="XM_029492295.1">
    <property type="protein sequence ID" value="XP_029348155.1"/>
    <property type="gene ID" value="LOC115034825"/>
</dbReference>
<dbReference type="GeneID" id="115034825"/>
<feature type="region of interest" description="Disordered" evidence="1">
    <location>
        <begin position="1"/>
        <end position="20"/>
    </location>
</feature>
<dbReference type="RefSeq" id="XP_029348155.1">
    <property type="nucleotide sequence ID" value="XM_029492295.1"/>
</dbReference>
<evidence type="ECO:0000313" key="2">
    <source>
        <dbReference type="EnsemblMetazoa" id="XP_029348155.1"/>
    </source>
</evidence>
<organism evidence="2 3">
    <name type="scientific">Acyrthosiphon pisum</name>
    <name type="common">Pea aphid</name>
    <dbReference type="NCBI Taxonomy" id="7029"/>
    <lineage>
        <taxon>Eukaryota</taxon>
        <taxon>Metazoa</taxon>
        <taxon>Ecdysozoa</taxon>
        <taxon>Arthropoda</taxon>
        <taxon>Hexapoda</taxon>
        <taxon>Insecta</taxon>
        <taxon>Pterygota</taxon>
        <taxon>Neoptera</taxon>
        <taxon>Paraneoptera</taxon>
        <taxon>Hemiptera</taxon>
        <taxon>Sternorrhyncha</taxon>
        <taxon>Aphidomorpha</taxon>
        <taxon>Aphidoidea</taxon>
        <taxon>Aphididae</taxon>
        <taxon>Macrosiphini</taxon>
        <taxon>Acyrthosiphon</taxon>
    </lineage>
</organism>
<keyword evidence="3" id="KW-1185">Reference proteome</keyword>
<proteinExistence type="predicted"/>
<evidence type="ECO:0000256" key="1">
    <source>
        <dbReference type="SAM" id="MobiDB-lite"/>
    </source>
</evidence>
<accession>A0A8R2NU80</accession>
<dbReference type="KEGG" id="api:115034825"/>
<evidence type="ECO:0000313" key="3">
    <source>
        <dbReference type="Proteomes" id="UP000007819"/>
    </source>
</evidence>
<protein>
    <submittedName>
        <fullName evidence="2">Uncharacterized protein</fullName>
    </submittedName>
</protein>
<dbReference type="AlphaFoldDB" id="A0A8R2NU80"/>
<dbReference type="Proteomes" id="UP000007819">
    <property type="component" value="Unassembled WGS sequence"/>
</dbReference>
<sequence>MYRAAKHNELHSEAELERGRGMRPKLKKRNLFEDLDHDFSTNNEIIIQNDSAEDNVRIPYPKCPKKLKVNSTPQPTCSDASESNILYSTPKTSGISKYFYLLLSSAFKLEFLFYLF</sequence>
<reference evidence="3" key="1">
    <citation type="submission" date="2010-06" db="EMBL/GenBank/DDBJ databases">
        <authorList>
            <person name="Jiang H."/>
            <person name="Abraham K."/>
            <person name="Ali S."/>
            <person name="Alsbrooks S.L."/>
            <person name="Anim B.N."/>
            <person name="Anosike U.S."/>
            <person name="Attaway T."/>
            <person name="Bandaranaike D.P."/>
            <person name="Battles P.K."/>
            <person name="Bell S.N."/>
            <person name="Bell A.V."/>
            <person name="Beltran B."/>
            <person name="Bickham C."/>
            <person name="Bustamante Y."/>
            <person name="Caleb T."/>
            <person name="Canada A."/>
            <person name="Cardenas V."/>
            <person name="Carter K."/>
            <person name="Chacko J."/>
            <person name="Chandrabose M.N."/>
            <person name="Chavez D."/>
            <person name="Chavez A."/>
            <person name="Chen L."/>
            <person name="Chu H.-S."/>
            <person name="Claassen K.J."/>
            <person name="Cockrell R."/>
            <person name="Collins M."/>
            <person name="Cooper J.A."/>
            <person name="Cree A."/>
            <person name="Curry S.M."/>
            <person name="Da Y."/>
            <person name="Dao M.D."/>
            <person name="Das B."/>
            <person name="Davila M.-L."/>
            <person name="Davy-Carroll L."/>
            <person name="Denson S."/>
            <person name="Dinh H."/>
            <person name="Ebong V.E."/>
            <person name="Edwards J.R."/>
            <person name="Egan A."/>
            <person name="El-Daye J."/>
            <person name="Escobedo L."/>
            <person name="Fernandez S."/>
            <person name="Fernando P.R."/>
            <person name="Flagg N."/>
            <person name="Forbes L.D."/>
            <person name="Fowler R.G."/>
            <person name="Fu Q."/>
            <person name="Gabisi R.A."/>
            <person name="Ganer J."/>
            <person name="Garbino Pronczuk A."/>
            <person name="Garcia R.M."/>
            <person name="Garner T."/>
            <person name="Garrett T.E."/>
            <person name="Gonzalez D.A."/>
            <person name="Hamid H."/>
            <person name="Hawkins E.S."/>
            <person name="Hirani K."/>
            <person name="Hogues M.E."/>
            <person name="Hollins B."/>
            <person name="Hsiao C.-H."/>
            <person name="Jabil R."/>
            <person name="James M.L."/>
            <person name="Jhangiani S.N."/>
            <person name="Johnson B."/>
            <person name="Johnson Q."/>
            <person name="Joshi V."/>
            <person name="Kalu J.B."/>
            <person name="Kam C."/>
            <person name="Kashfia A."/>
            <person name="Keebler J."/>
            <person name="Kisamo H."/>
            <person name="Kovar C.L."/>
            <person name="Lago L.A."/>
            <person name="Lai C.-Y."/>
            <person name="Laidlaw J."/>
            <person name="Lara F."/>
            <person name="Le T.-K."/>
            <person name="Lee S.L."/>
            <person name="Legall F.H."/>
            <person name="Lemon S.J."/>
            <person name="Lewis L.R."/>
            <person name="Li B."/>
            <person name="Liu Y."/>
            <person name="Liu Y.-S."/>
            <person name="Lopez J."/>
            <person name="Lozado R.J."/>
            <person name="Lu J."/>
            <person name="Madu R.C."/>
            <person name="Maheshwari M."/>
            <person name="Maheshwari R."/>
            <person name="Malloy K."/>
            <person name="Martinez E."/>
            <person name="Mathew T."/>
            <person name="Mercado I.C."/>
            <person name="Mercado C."/>
            <person name="Meyer B."/>
            <person name="Montgomery K."/>
            <person name="Morgan M.B."/>
            <person name="Munidasa M."/>
            <person name="Nazareth L.V."/>
            <person name="Nelson J."/>
            <person name="Ng B.M."/>
            <person name="Nguyen N.B."/>
            <person name="Nguyen P.Q."/>
            <person name="Nguyen T."/>
            <person name="Obregon M."/>
            <person name="Okwuonu G.O."/>
            <person name="Onwere C.G."/>
            <person name="Orozco G."/>
            <person name="Parra A."/>
            <person name="Patel S."/>
            <person name="Patil S."/>
            <person name="Perez A."/>
            <person name="Perez Y."/>
            <person name="Pham C."/>
            <person name="Primus E.L."/>
            <person name="Pu L.-L."/>
            <person name="Puazo M."/>
            <person name="Qin X."/>
            <person name="Quiroz J.B."/>
            <person name="Reese J."/>
            <person name="Richards S."/>
            <person name="Rives C.M."/>
            <person name="Robberts R."/>
            <person name="Ruiz S.J."/>
            <person name="Ruiz M.J."/>
            <person name="Santibanez J."/>
            <person name="Schneider B.W."/>
            <person name="Sisson I."/>
            <person name="Smith M."/>
            <person name="Sodergren E."/>
            <person name="Song X.-Z."/>
            <person name="Song B.B."/>
            <person name="Summersgill H."/>
            <person name="Thelus R."/>
            <person name="Thornton R.D."/>
            <person name="Trejos Z.Y."/>
            <person name="Usmani K."/>
            <person name="Vattathil S."/>
            <person name="Villasana D."/>
            <person name="Walker D.L."/>
            <person name="Wang S."/>
            <person name="Wang K."/>
            <person name="White C.S."/>
            <person name="Williams A.C."/>
            <person name="Williamson J."/>
            <person name="Wilson K."/>
            <person name="Woghiren I.O."/>
            <person name="Woodworth J.R."/>
            <person name="Worley K.C."/>
            <person name="Wright R.A."/>
            <person name="Wu W."/>
            <person name="Young L."/>
            <person name="Zhang L."/>
            <person name="Zhang J."/>
            <person name="Zhu Y."/>
            <person name="Muzny D.M."/>
            <person name="Weinstock G."/>
            <person name="Gibbs R.A."/>
        </authorList>
    </citation>
    <scope>NUCLEOTIDE SEQUENCE [LARGE SCALE GENOMIC DNA]</scope>
    <source>
        <strain evidence="3">LSR1</strain>
    </source>
</reference>
<name>A0A8R2NU80_ACYPI</name>